<feature type="compositionally biased region" description="Polar residues" evidence="1">
    <location>
        <begin position="486"/>
        <end position="501"/>
    </location>
</feature>
<dbReference type="PANTHER" id="PTHR42037:SF1">
    <property type="match status" value="1"/>
</dbReference>
<proteinExistence type="predicted"/>
<name>A0A8H7SY82_9HELO</name>
<gene>
    <name evidence="2" type="ORF">IFR04_015820</name>
</gene>
<dbReference type="Proteomes" id="UP000664132">
    <property type="component" value="Unassembled WGS sequence"/>
</dbReference>
<comment type="caution">
    <text evidence="2">The sequence shown here is derived from an EMBL/GenBank/DDBJ whole genome shotgun (WGS) entry which is preliminary data.</text>
</comment>
<dbReference type="Pfam" id="PF14441">
    <property type="entry name" value="OTT_1508_deam"/>
    <property type="match status" value="1"/>
</dbReference>
<accession>A0A8H7SY82</accession>
<evidence type="ECO:0000256" key="1">
    <source>
        <dbReference type="SAM" id="MobiDB-lite"/>
    </source>
</evidence>
<evidence type="ECO:0000313" key="2">
    <source>
        <dbReference type="EMBL" id="KAG4411045.1"/>
    </source>
</evidence>
<dbReference type="OrthoDB" id="4851849at2759"/>
<keyword evidence="3" id="KW-1185">Reference proteome</keyword>
<dbReference type="EMBL" id="JAFJYH010000532">
    <property type="protein sequence ID" value="KAG4411045.1"/>
    <property type="molecule type" value="Genomic_DNA"/>
</dbReference>
<dbReference type="PANTHER" id="PTHR42037">
    <property type="match status" value="1"/>
</dbReference>
<dbReference type="InterPro" id="IPR027796">
    <property type="entry name" value="OTT_1508_deam-like"/>
</dbReference>
<sequence>MARNEITGKLRDRFIQGAVLLYLIDPVRGEPTAYGLDKDSSLIDHSRELFLKRKFLDSFALICAIKKDPKTVSAACLEEDQPGGTVVRIASNAGVSEDTIRSLQRLVDMFSSKPMRELDPSELERIVLFEIIQLDIVKIRDYMKLLKTSHNVFDVQVLEVQSRLVNVASETTSPPIQEFLDWFEQLFSIKDLPNELMPTVLLGYIVWAQKAKRAYYKYLSLAFATPRGCLPRWVKIVFKLGRYGIAARTFVQTLINCPALFDSMVVESVSAPPKVQYALQEEEKSLERVLRRIPEVRVEDAIPRLSSIWGTDDPETIFRNSCPEVLVTHAEIQLISFYDHNPILRPHLRFIGVSKKSCYLCWRFLQSHPSGFCVSSCHQKLYPSWIPAPSTDLKVYKKYKKITLDMSEMMEEIAREGLIGRLGLKRLMPADSTAGVSLSGLTELGTTKITDFAGRGGVKVNFVSASGDAAPQHLEALADPERPSNDSRCSSASDMASTRTRQYPLEKGSAESFSSMVFRFKDQRDEKKQDIIIVDSILDPNTQLPSWSKLVDLLNSEDSFGLVFRDSDFLLINSNIRIRNERQLLACLQWLLNDGVWNAEAMICDGFFSAQTFAGQGMTGKYKMTDDES</sequence>
<evidence type="ECO:0000313" key="3">
    <source>
        <dbReference type="Proteomes" id="UP000664132"/>
    </source>
</evidence>
<organism evidence="2 3">
    <name type="scientific">Cadophora malorum</name>
    <dbReference type="NCBI Taxonomy" id="108018"/>
    <lineage>
        <taxon>Eukaryota</taxon>
        <taxon>Fungi</taxon>
        <taxon>Dikarya</taxon>
        <taxon>Ascomycota</taxon>
        <taxon>Pezizomycotina</taxon>
        <taxon>Leotiomycetes</taxon>
        <taxon>Helotiales</taxon>
        <taxon>Ploettnerulaceae</taxon>
        <taxon>Cadophora</taxon>
    </lineage>
</organism>
<protein>
    <submittedName>
        <fullName evidence="2">Uncharacterized protein</fullName>
    </submittedName>
</protein>
<dbReference type="AlphaFoldDB" id="A0A8H7SY82"/>
<reference evidence="2" key="1">
    <citation type="submission" date="2021-02" db="EMBL/GenBank/DDBJ databases">
        <title>Genome sequence Cadophora malorum strain M34.</title>
        <authorList>
            <person name="Stefanovic E."/>
            <person name="Vu D."/>
            <person name="Scully C."/>
            <person name="Dijksterhuis J."/>
            <person name="Roader J."/>
            <person name="Houbraken J."/>
        </authorList>
    </citation>
    <scope>NUCLEOTIDE SEQUENCE</scope>
    <source>
        <strain evidence="2">M34</strain>
    </source>
</reference>
<feature type="region of interest" description="Disordered" evidence="1">
    <location>
        <begin position="476"/>
        <end position="504"/>
    </location>
</feature>